<dbReference type="InterPro" id="IPR038718">
    <property type="entry name" value="SNF2-like_sf"/>
</dbReference>
<proteinExistence type="predicted"/>
<evidence type="ECO:0000256" key="1">
    <source>
        <dbReference type="ARBA" id="ARBA00022801"/>
    </source>
</evidence>
<accession>A0A1W2AMW2</accession>
<dbReference type="InterPro" id="IPR001650">
    <property type="entry name" value="Helicase_C-like"/>
</dbReference>
<dbReference type="InterPro" id="IPR000330">
    <property type="entry name" value="SNF2_N"/>
</dbReference>
<dbReference type="GO" id="GO:0005524">
    <property type="term" value="F:ATP binding"/>
    <property type="evidence" value="ECO:0007669"/>
    <property type="project" value="InterPro"/>
</dbReference>
<dbReference type="PROSITE" id="PS51194">
    <property type="entry name" value="HELICASE_CTER"/>
    <property type="match status" value="1"/>
</dbReference>
<feature type="domain" description="Helicase ATP-binding" evidence="2">
    <location>
        <begin position="184"/>
        <end position="329"/>
    </location>
</feature>
<organism evidence="4 5">
    <name type="scientific">Papillibacter cinnamivorans DSM 12816</name>
    <dbReference type="NCBI Taxonomy" id="1122930"/>
    <lineage>
        <taxon>Bacteria</taxon>
        <taxon>Bacillati</taxon>
        <taxon>Bacillota</taxon>
        <taxon>Clostridia</taxon>
        <taxon>Eubacteriales</taxon>
        <taxon>Oscillospiraceae</taxon>
        <taxon>Papillibacter</taxon>
    </lineage>
</organism>
<feature type="domain" description="Helicase C-terminal" evidence="3">
    <location>
        <begin position="575"/>
        <end position="732"/>
    </location>
</feature>
<sequence>MLSEKMYVRCPADLESKTDPRVFVCGQIIRIDEFKKTLTVKIHDPFEFLLFFEDIPRGTIELPINLVDHCSMFIGSDVVVKGEICKVLTEQRSKDGFYYYYVQIVKSKTIYRVSEKDIIASFTNGKVDPSVQLQKYEFQNPCWYMGHAVVSRSMNVLENSIYGFKELAGSKIYLLPHQINSIMRCLQESPCRYMLADEVGMGKTIEAISILKIFMQNRANINALIIVPETLGEQWRTELLLKFNISTGFGKDNNCITVRSIHEIGLVDTKQKWDFVIIDEVHKYLANTGYYSLLHSISLSAKNILLLSATPVQQRREEYFELLRLLQPQKYDSYDLDRFSSLVGKQSRIIQKTALLLDDLGDFEEEIGNQRNNGHDPHSLEDCKELYEEIYDDLADICDDLNDEKLTALLDDIRFCDEDLGVYQIKVIISYICSNYQVESNIIRNRRKILETSEDENCLLPTRELSTITYQLDKDKNTYESVCYQLISDWLTESADSIDIENIVRPLLGAFFSSPWAFLYQLKLLKKEGVELGPDLFSNAENWLYSEDHLIKNISEILNDPDTYEDDYCSRIISVLNLLYEELYDKKIVLFTNYKETFSAYRSAMEKVFSAEEISFFGAGMSTEEIELNAYRFQTESTCRLMLCDYTGGEGRNFQCADYIVHIDLPWDANMIEQRIGRLDRLERDQSRPVVYSVVVHTEDSFEDALFSFWSKGLKIFTQSLSGMEIIMKDINHEIISAVQEDFKYGLFERVPKIIELADSMRETVRKEQNYDAAGFMFRPMYAELKRLIDYYASNENELFATTMTNWANLAGFCGFGSKSGIITYAASSFSPKSAINSQLIPPRWNDYLNSKQNKFVNDIQDAYNKSKAIKSQERSIKGTFIRKQAIENDYLHFFAPGDDIFDCIVNNAMKSCKGNASAFAIHANINWKGLIFTWSLAPNEAYLLDHEISIYTLSPYRNYLMSEQVVVPISIENLESYSDEKILREYIQVLNAGFKKEKTIHLGKRSHSAGYLKDIINGPSNVAWFKEEYSEESWTEIITNARKTAYEKAFEQFKRRSNIHGAREEMERTLSARVANSEFYGISDDKLESLKHEQEVIWEIIRRPKVTLDSAAFVWMVGATNGQIEN</sequence>
<dbReference type="Pfam" id="PF00176">
    <property type="entry name" value="SNF2-rel_dom"/>
    <property type="match status" value="2"/>
</dbReference>
<keyword evidence="5" id="KW-1185">Reference proteome</keyword>
<dbReference type="SMART" id="SM00487">
    <property type="entry name" value="DEXDc"/>
    <property type="match status" value="1"/>
</dbReference>
<dbReference type="AlphaFoldDB" id="A0A1W2AMW2"/>
<dbReference type="CDD" id="cd18793">
    <property type="entry name" value="SF2_C_SNF"/>
    <property type="match status" value="1"/>
</dbReference>
<dbReference type="EMBL" id="FWXW01000004">
    <property type="protein sequence ID" value="SMC62035.1"/>
    <property type="molecule type" value="Genomic_DNA"/>
</dbReference>
<protein>
    <submittedName>
        <fullName evidence="4">ATP-dependent helicase HepA</fullName>
    </submittedName>
</protein>
<reference evidence="4 5" key="1">
    <citation type="submission" date="2017-04" db="EMBL/GenBank/DDBJ databases">
        <authorList>
            <person name="Afonso C.L."/>
            <person name="Miller P.J."/>
            <person name="Scott M.A."/>
            <person name="Spackman E."/>
            <person name="Goraichik I."/>
            <person name="Dimitrov K.M."/>
            <person name="Suarez D.L."/>
            <person name="Swayne D.E."/>
        </authorList>
    </citation>
    <scope>NUCLEOTIDE SEQUENCE [LARGE SCALE GENOMIC DNA]</scope>
    <source>
        <strain evidence="4 5">DSM 12816</strain>
    </source>
</reference>
<keyword evidence="4" id="KW-0547">Nucleotide-binding</keyword>
<dbReference type="PANTHER" id="PTHR45766">
    <property type="entry name" value="DNA ANNEALING HELICASE AND ENDONUCLEASE ZRANB3 FAMILY MEMBER"/>
    <property type="match status" value="1"/>
</dbReference>
<dbReference type="Gene3D" id="3.40.50.300">
    <property type="entry name" value="P-loop containing nucleotide triphosphate hydrolases"/>
    <property type="match status" value="1"/>
</dbReference>
<evidence type="ECO:0000313" key="5">
    <source>
        <dbReference type="Proteomes" id="UP000192790"/>
    </source>
</evidence>
<keyword evidence="4" id="KW-0067">ATP-binding</keyword>
<dbReference type="Pfam" id="PF00271">
    <property type="entry name" value="Helicase_C"/>
    <property type="match status" value="1"/>
</dbReference>
<evidence type="ECO:0000313" key="4">
    <source>
        <dbReference type="EMBL" id="SMC62035.1"/>
    </source>
</evidence>
<keyword evidence="1" id="KW-0378">Hydrolase</keyword>
<name>A0A1W2AMW2_9FIRM</name>
<dbReference type="SUPFAM" id="SSF52540">
    <property type="entry name" value="P-loop containing nucleoside triphosphate hydrolases"/>
    <property type="match status" value="2"/>
</dbReference>
<dbReference type="OrthoDB" id="9760715at2"/>
<dbReference type="PANTHER" id="PTHR45766:SF6">
    <property type="entry name" value="SWI_SNF-RELATED MATRIX-ASSOCIATED ACTIN-DEPENDENT REGULATOR OF CHROMATIN SUBFAMILY A-LIKE PROTEIN 1"/>
    <property type="match status" value="1"/>
</dbReference>
<dbReference type="GO" id="GO:0004386">
    <property type="term" value="F:helicase activity"/>
    <property type="evidence" value="ECO:0007669"/>
    <property type="project" value="UniProtKB-KW"/>
</dbReference>
<dbReference type="STRING" id="1122930.SAMN02745168_1849"/>
<dbReference type="Proteomes" id="UP000192790">
    <property type="component" value="Unassembled WGS sequence"/>
</dbReference>
<dbReference type="InterPro" id="IPR049730">
    <property type="entry name" value="SNF2/RAD54-like_C"/>
</dbReference>
<dbReference type="PROSITE" id="PS51192">
    <property type="entry name" value="HELICASE_ATP_BIND_1"/>
    <property type="match status" value="1"/>
</dbReference>
<gene>
    <name evidence="4" type="ORF">SAMN02745168_1849</name>
</gene>
<evidence type="ECO:0000259" key="3">
    <source>
        <dbReference type="PROSITE" id="PS51194"/>
    </source>
</evidence>
<evidence type="ECO:0000259" key="2">
    <source>
        <dbReference type="PROSITE" id="PS51192"/>
    </source>
</evidence>
<dbReference type="InterPro" id="IPR027417">
    <property type="entry name" value="P-loop_NTPase"/>
</dbReference>
<keyword evidence="4" id="KW-0347">Helicase</keyword>
<dbReference type="SMART" id="SM00490">
    <property type="entry name" value="HELICc"/>
    <property type="match status" value="1"/>
</dbReference>
<dbReference type="RefSeq" id="WP_084234529.1">
    <property type="nucleotide sequence ID" value="NZ_FWXW01000004.1"/>
</dbReference>
<dbReference type="GO" id="GO:0016787">
    <property type="term" value="F:hydrolase activity"/>
    <property type="evidence" value="ECO:0007669"/>
    <property type="project" value="UniProtKB-KW"/>
</dbReference>
<dbReference type="InterPro" id="IPR014001">
    <property type="entry name" value="Helicase_ATP-bd"/>
</dbReference>
<dbReference type="Gene3D" id="3.40.50.10810">
    <property type="entry name" value="Tandem AAA-ATPase domain"/>
    <property type="match status" value="1"/>
</dbReference>